<dbReference type="Proteomes" id="UP000012589">
    <property type="component" value="Unassembled WGS sequence"/>
</dbReference>
<reference evidence="1 2" key="1">
    <citation type="journal article" date="2014" name="Genome Announc.">
        <title>Draft genome sequences of the altered schaedler flora, a defined bacterial community from gnotobiotic mice.</title>
        <authorList>
            <person name="Wannemuehler M.J."/>
            <person name="Overstreet A.M."/>
            <person name="Ward D.V."/>
            <person name="Phillips G.J."/>
        </authorList>
    </citation>
    <scope>NUCLEOTIDE SEQUENCE [LARGE SCALE GENOMIC DNA]</scope>
    <source>
        <strain evidence="1 2">ASF492</strain>
    </source>
</reference>
<dbReference type="PATRIC" id="fig|1235802.3.peg.4880"/>
<sequence length="39" mass="4592">MDNGKVKDDKSVGWYKIITRTNHIIKISEENLYTKIKIV</sequence>
<name>N2A4H5_9FIRM</name>
<organism evidence="1 2">
    <name type="scientific">Eubacterium plexicaudatum ASF492</name>
    <dbReference type="NCBI Taxonomy" id="1235802"/>
    <lineage>
        <taxon>Bacteria</taxon>
        <taxon>Bacillati</taxon>
        <taxon>Bacillota</taxon>
        <taxon>Clostridia</taxon>
        <taxon>Eubacteriales</taxon>
        <taxon>Eubacteriaceae</taxon>
        <taxon>Eubacterium</taxon>
    </lineage>
</organism>
<proteinExistence type="predicted"/>
<dbReference type="AlphaFoldDB" id="N2A4H5"/>
<gene>
    <name evidence="1" type="ORF">C823_04606</name>
</gene>
<dbReference type="EMBL" id="AQFT01000134">
    <property type="protein sequence ID" value="EMZ21358.1"/>
    <property type="molecule type" value="Genomic_DNA"/>
</dbReference>
<evidence type="ECO:0000313" key="2">
    <source>
        <dbReference type="Proteomes" id="UP000012589"/>
    </source>
</evidence>
<comment type="caution">
    <text evidence="1">The sequence shown here is derived from an EMBL/GenBank/DDBJ whole genome shotgun (WGS) entry which is preliminary data.</text>
</comment>
<dbReference type="STRING" id="1235802.C823_04606"/>
<accession>N2A4H5</accession>
<evidence type="ECO:0000313" key="1">
    <source>
        <dbReference type="EMBL" id="EMZ21358.1"/>
    </source>
</evidence>
<protein>
    <submittedName>
        <fullName evidence="1">Uncharacterized protein</fullName>
    </submittedName>
</protein>
<dbReference type="HOGENOM" id="CLU_3309945_0_0_9"/>
<keyword evidence="2" id="KW-1185">Reference proteome</keyword>